<evidence type="ECO:0000313" key="3">
    <source>
        <dbReference type="Proteomes" id="UP000247409"/>
    </source>
</evidence>
<dbReference type="Proteomes" id="UP000247409">
    <property type="component" value="Unassembled WGS sequence"/>
</dbReference>
<dbReference type="EMBL" id="NBIV01000095">
    <property type="protein sequence ID" value="PXF44325.1"/>
    <property type="molecule type" value="Genomic_DNA"/>
</dbReference>
<feature type="compositionally biased region" description="Polar residues" evidence="1">
    <location>
        <begin position="1"/>
        <end position="20"/>
    </location>
</feature>
<dbReference type="Gene3D" id="3.30.110.170">
    <property type="entry name" value="Protein of unknown function (DUF541), domain 1"/>
    <property type="match status" value="1"/>
</dbReference>
<accession>A0A2V3IQE7</accession>
<gene>
    <name evidence="2" type="ORF">BWQ96_05952</name>
</gene>
<proteinExistence type="predicted"/>
<evidence type="ECO:0000256" key="1">
    <source>
        <dbReference type="SAM" id="MobiDB-lite"/>
    </source>
</evidence>
<comment type="caution">
    <text evidence="2">The sequence shown here is derived from an EMBL/GenBank/DDBJ whole genome shotgun (WGS) entry which is preliminary data.</text>
</comment>
<dbReference type="InterPro" id="IPR007497">
    <property type="entry name" value="SIMPL/DUF541"/>
</dbReference>
<dbReference type="Pfam" id="PF04402">
    <property type="entry name" value="SIMPL"/>
    <property type="match status" value="1"/>
</dbReference>
<dbReference type="AlphaFoldDB" id="A0A2V3IQE7"/>
<dbReference type="PANTHER" id="PTHR34387">
    <property type="entry name" value="SLR1258 PROTEIN"/>
    <property type="match status" value="1"/>
</dbReference>
<protein>
    <submittedName>
        <fullName evidence="2">26 kDa periplasmic immunogenic protein</fullName>
    </submittedName>
</protein>
<feature type="region of interest" description="Disordered" evidence="1">
    <location>
        <begin position="1"/>
        <end position="26"/>
    </location>
</feature>
<name>A0A2V3IQE7_9FLOR</name>
<dbReference type="PANTHER" id="PTHR34387:SF1">
    <property type="entry name" value="PERIPLASMIC IMMUNOGENIC PROTEIN"/>
    <property type="match status" value="1"/>
</dbReference>
<dbReference type="Gene3D" id="3.30.70.2970">
    <property type="entry name" value="Protein of unknown function (DUF541), domain 2"/>
    <property type="match status" value="1"/>
</dbReference>
<dbReference type="GO" id="GO:0006974">
    <property type="term" value="P:DNA damage response"/>
    <property type="evidence" value="ECO:0007669"/>
    <property type="project" value="TreeGrafter"/>
</dbReference>
<evidence type="ECO:0000313" key="2">
    <source>
        <dbReference type="EMBL" id="PXF44325.1"/>
    </source>
</evidence>
<keyword evidence="3" id="KW-1185">Reference proteome</keyword>
<reference evidence="2 3" key="1">
    <citation type="journal article" date="2018" name="Mol. Biol. Evol.">
        <title>Analysis of the draft genome of the red seaweed Gracilariopsis chorda provides insights into genome size evolution in Rhodophyta.</title>
        <authorList>
            <person name="Lee J."/>
            <person name="Yang E.C."/>
            <person name="Graf L."/>
            <person name="Yang J.H."/>
            <person name="Qiu H."/>
            <person name="Zel Zion U."/>
            <person name="Chan C.X."/>
            <person name="Stephens T.G."/>
            <person name="Weber A.P.M."/>
            <person name="Boo G.H."/>
            <person name="Boo S.M."/>
            <person name="Kim K.M."/>
            <person name="Shin Y."/>
            <person name="Jung M."/>
            <person name="Lee S.J."/>
            <person name="Yim H.S."/>
            <person name="Lee J.H."/>
            <person name="Bhattacharya D."/>
            <person name="Yoon H.S."/>
        </authorList>
    </citation>
    <scope>NUCLEOTIDE SEQUENCE [LARGE SCALE GENOMIC DNA]</scope>
    <source>
        <strain evidence="2 3">SKKU-2015</strain>
        <tissue evidence="2">Whole body</tissue>
    </source>
</reference>
<dbReference type="InterPro" id="IPR052022">
    <property type="entry name" value="26kDa_periplasmic_antigen"/>
</dbReference>
<sequence length="217" mass="22619">MATFAQSQNIPRTITVSGRGTASAPPDTATINTGVETTAATAQEALAANNRQFQSVLAVLSEQGIEDRDVQTSFFNVNPQFRFGPNGEQLGITGYQVSNQVRVIVRDIEKLGQILDALVAAGSNQVSGVSFSIEDNQEITDTARAAAVADATRTAGVFAAAAGVKVGRLIAVSDQSIQAPEPPSFSLQAEAADVVPIASGELEITSNVNLQFELVNA</sequence>
<organism evidence="2 3">
    <name type="scientific">Gracilariopsis chorda</name>
    <dbReference type="NCBI Taxonomy" id="448386"/>
    <lineage>
        <taxon>Eukaryota</taxon>
        <taxon>Rhodophyta</taxon>
        <taxon>Florideophyceae</taxon>
        <taxon>Rhodymeniophycidae</taxon>
        <taxon>Gracilariales</taxon>
        <taxon>Gracilariaceae</taxon>
        <taxon>Gracilariopsis</taxon>
    </lineage>
</organism>